<protein>
    <submittedName>
        <fullName evidence="5">AraC family transcriptional regulator</fullName>
    </submittedName>
</protein>
<proteinExistence type="predicted"/>
<evidence type="ECO:0000256" key="1">
    <source>
        <dbReference type="ARBA" id="ARBA00023015"/>
    </source>
</evidence>
<evidence type="ECO:0000259" key="4">
    <source>
        <dbReference type="PROSITE" id="PS01124"/>
    </source>
</evidence>
<keyword evidence="2" id="KW-0238">DNA-binding</keyword>
<name>A0A2T0U418_9SPHI</name>
<dbReference type="InterPro" id="IPR009057">
    <property type="entry name" value="Homeodomain-like_sf"/>
</dbReference>
<evidence type="ECO:0000256" key="2">
    <source>
        <dbReference type="ARBA" id="ARBA00023125"/>
    </source>
</evidence>
<keyword evidence="3" id="KW-0804">Transcription</keyword>
<dbReference type="Pfam" id="PF02311">
    <property type="entry name" value="AraC_binding"/>
    <property type="match status" value="1"/>
</dbReference>
<evidence type="ECO:0000313" key="5">
    <source>
        <dbReference type="EMBL" id="PRY52665.1"/>
    </source>
</evidence>
<dbReference type="EMBL" id="PVTH01000005">
    <property type="protein sequence ID" value="PRY52665.1"/>
    <property type="molecule type" value="Genomic_DNA"/>
</dbReference>
<dbReference type="InterPro" id="IPR018060">
    <property type="entry name" value="HTH_AraC"/>
</dbReference>
<dbReference type="InterPro" id="IPR037923">
    <property type="entry name" value="HTH-like"/>
</dbReference>
<reference evidence="5 6" key="1">
    <citation type="submission" date="2018-03" db="EMBL/GenBank/DDBJ databases">
        <title>Genomic Encyclopedia of Type Strains, Phase III (KMG-III): the genomes of soil and plant-associated and newly described type strains.</title>
        <authorList>
            <person name="Whitman W."/>
        </authorList>
    </citation>
    <scope>NUCLEOTIDE SEQUENCE [LARGE SCALE GENOMIC DNA]</scope>
    <source>
        <strain evidence="5 6">CGMCC 1.9313</strain>
    </source>
</reference>
<dbReference type="SMART" id="SM00342">
    <property type="entry name" value="HTH_ARAC"/>
    <property type="match status" value="1"/>
</dbReference>
<keyword evidence="1" id="KW-0805">Transcription regulation</keyword>
<dbReference type="PROSITE" id="PS01124">
    <property type="entry name" value="HTH_ARAC_FAMILY_2"/>
    <property type="match status" value="1"/>
</dbReference>
<dbReference type="SUPFAM" id="SSF46689">
    <property type="entry name" value="Homeodomain-like"/>
    <property type="match status" value="1"/>
</dbReference>
<evidence type="ECO:0000313" key="6">
    <source>
        <dbReference type="Proteomes" id="UP000238034"/>
    </source>
</evidence>
<dbReference type="GO" id="GO:0043565">
    <property type="term" value="F:sequence-specific DNA binding"/>
    <property type="evidence" value="ECO:0007669"/>
    <property type="project" value="InterPro"/>
</dbReference>
<dbReference type="OrthoDB" id="9816214at2"/>
<dbReference type="InterPro" id="IPR003313">
    <property type="entry name" value="AraC-bd"/>
</dbReference>
<accession>A0A2T0U418</accession>
<dbReference type="Proteomes" id="UP000238034">
    <property type="component" value="Unassembled WGS sequence"/>
</dbReference>
<dbReference type="GO" id="GO:0003700">
    <property type="term" value="F:DNA-binding transcription factor activity"/>
    <property type="evidence" value="ECO:0007669"/>
    <property type="project" value="InterPro"/>
</dbReference>
<dbReference type="AlphaFoldDB" id="A0A2T0U418"/>
<dbReference type="PANTHER" id="PTHR43280">
    <property type="entry name" value="ARAC-FAMILY TRANSCRIPTIONAL REGULATOR"/>
    <property type="match status" value="1"/>
</dbReference>
<evidence type="ECO:0000256" key="3">
    <source>
        <dbReference type="ARBA" id="ARBA00023163"/>
    </source>
</evidence>
<sequence>MKNDLSNHRFNSLSRLHKALGMPAPVHPLVSLINNADGTIPLEKLPSPHILSFYKISYKMNFQGKFKYGQHYYDFDEGGMFFVSPNQITGGHVPLSDQSGYTLLFHPDFLLGYELARKIKEYGFFSYSIHEALHLSEKEKDTIIAVFQSIEEELRDRIDNFSQDVVISQIELLLNYANRFYNRQFITRKAVSSDLLQKVEEILQGYFQSTHSQKHGLPTVQFLSAQLNVSGSYLSDMLRSLTGQNAQQHIHSHLIEKAKEQLSTSHASISEIAYELGFEHPQSFTKLFKLKTSVSPLDFRRSFN</sequence>
<dbReference type="Gene3D" id="1.10.10.60">
    <property type="entry name" value="Homeodomain-like"/>
    <property type="match status" value="1"/>
</dbReference>
<gene>
    <name evidence="5" type="ORF">B0I27_105131</name>
</gene>
<keyword evidence="6" id="KW-1185">Reference proteome</keyword>
<dbReference type="Pfam" id="PF12833">
    <property type="entry name" value="HTH_18"/>
    <property type="match status" value="1"/>
</dbReference>
<comment type="caution">
    <text evidence="5">The sequence shown here is derived from an EMBL/GenBank/DDBJ whole genome shotgun (WGS) entry which is preliminary data.</text>
</comment>
<organism evidence="5 6">
    <name type="scientific">Arcticibacter pallidicorallinus</name>
    <dbReference type="NCBI Taxonomy" id="1259464"/>
    <lineage>
        <taxon>Bacteria</taxon>
        <taxon>Pseudomonadati</taxon>
        <taxon>Bacteroidota</taxon>
        <taxon>Sphingobacteriia</taxon>
        <taxon>Sphingobacteriales</taxon>
        <taxon>Sphingobacteriaceae</taxon>
        <taxon>Arcticibacter</taxon>
    </lineage>
</organism>
<dbReference type="SUPFAM" id="SSF51215">
    <property type="entry name" value="Regulatory protein AraC"/>
    <property type="match status" value="1"/>
</dbReference>
<dbReference type="RefSeq" id="WP_106293085.1">
    <property type="nucleotide sequence ID" value="NZ_PVTH01000005.1"/>
</dbReference>
<feature type="domain" description="HTH araC/xylS-type" evidence="4">
    <location>
        <begin position="197"/>
        <end position="302"/>
    </location>
</feature>
<dbReference type="PANTHER" id="PTHR43280:SF32">
    <property type="entry name" value="TRANSCRIPTIONAL REGULATORY PROTEIN"/>
    <property type="match status" value="1"/>
</dbReference>